<feature type="transmembrane region" description="Helical" evidence="3">
    <location>
        <begin position="23"/>
        <end position="44"/>
    </location>
</feature>
<evidence type="ECO:0000313" key="7">
    <source>
        <dbReference type="EMBL" id="RLU11063.1"/>
    </source>
</evidence>
<dbReference type="Pfam" id="PF14559">
    <property type="entry name" value="TPR_19"/>
    <property type="match status" value="2"/>
</dbReference>
<dbReference type="PANTHER" id="PTHR35038:SF8">
    <property type="entry name" value="C-TYPE POLYHEME CYTOCHROME OMCC"/>
    <property type="match status" value="1"/>
</dbReference>
<feature type="domain" description="Cytochrome c-552/4" evidence="5">
    <location>
        <begin position="85"/>
        <end position="111"/>
    </location>
</feature>
<dbReference type="SUPFAM" id="SSF48452">
    <property type="entry name" value="TPR-like"/>
    <property type="match status" value="1"/>
</dbReference>
<evidence type="ECO:0000313" key="8">
    <source>
        <dbReference type="Proteomes" id="UP000282140"/>
    </source>
</evidence>
<dbReference type="InterPro" id="IPR023155">
    <property type="entry name" value="Cyt_c-552/4"/>
</dbReference>
<comment type="caution">
    <text evidence="6">The sequence shown here is derived from an EMBL/GenBank/DDBJ whole genome shotgun (WGS) entry which is preliminary data.</text>
</comment>
<keyword evidence="3" id="KW-0812">Transmembrane</keyword>
<keyword evidence="3" id="KW-0472">Membrane</keyword>
<evidence type="ECO:0000256" key="3">
    <source>
        <dbReference type="SAM" id="Phobius"/>
    </source>
</evidence>
<keyword evidence="2" id="KW-0802">TPR repeat</keyword>
<dbReference type="Proteomes" id="UP000282140">
    <property type="component" value="Unassembled WGS sequence"/>
</dbReference>
<organism evidence="6 9">
    <name type="scientific">Pseudomonas prosekii</name>
    <dbReference type="NCBI Taxonomy" id="1148509"/>
    <lineage>
        <taxon>Bacteria</taxon>
        <taxon>Pseudomonadati</taxon>
        <taxon>Pseudomonadota</taxon>
        <taxon>Gammaproteobacteria</taxon>
        <taxon>Pseudomonadales</taxon>
        <taxon>Pseudomonadaceae</taxon>
        <taxon>Pseudomonas</taxon>
    </lineage>
</organism>
<dbReference type="Proteomes" id="UP000282672">
    <property type="component" value="Unassembled WGS sequence"/>
</dbReference>
<reference evidence="8 9" key="1">
    <citation type="journal article" date="2018" name="Front. Microbiol.">
        <title>Discovery of Phloeophagus Beetles as a Source of Pseudomonas Strains That Produce Potentially New Bioactive Substances and Description of Pseudomonas bohemica sp. nov.</title>
        <authorList>
            <person name="Saati-Santamaria Z."/>
            <person name="Lopez-Mondejar R."/>
            <person name="Jimenez-Gomez A."/>
            <person name="Diez-Mendez A."/>
            <person name="Vetrovsky T."/>
            <person name="Igual J.M."/>
            <person name="Velazquez E."/>
            <person name="Kolarik M."/>
            <person name="Rivas R."/>
            <person name="Garcia-Fraile P."/>
        </authorList>
    </citation>
    <scope>NUCLEOTIDE SEQUENCE [LARGE SCALE GENOMIC DNA]</scope>
    <source>
        <strain evidence="6 9">A2-NA12</strain>
        <strain evidence="7 8">A2-NA13</strain>
    </source>
</reference>
<dbReference type="InterPro" id="IPR036280">
    <property type="entry name" value="Multihaem_cyt_sf"/>
</dbReference>
<keyword evidence="1" id="KW-0732">Signal</keyword>
<protein>
    <recommendedName>
        <fullName evidence="10">Doubled CXXCH domain-containing protein</fullName>
    </recommendedName>
</protein>
<dbReference type="SMART" id="SM00028">
    <property type="entry name" value="TPR"/>
    <property type="match status" value="3"/>
</dbReference>
<dbReference type="Pfam" id="PF13435">
    <property type="entry name" value="Cytochrome_C554"/>
    <property type="match status" value="2"/>
</dbReference>
<dbReference type="Gene3D" id="1.25.40.10">
    <property type="entry name" value="Tetratricopeptide repeat domain"/>
    <property type="match status" value="1"/>
</dbReference>
<dbReference type="AlphaFoldDB" id="A0A3L8CAE8"/>
<dbReference type="InterPro" id="IPR019734">
    <property type="entry name" value="TPR_rpt"/>
</dbReference>
<proteinExistence type="predicted"/>
<keyword evidence="8" id="KW-1185">Reference proteome</keyword>
<evidence type="ECO:0000259" key="4">
    <source>
        <dbReference type="Pfam" id="PF09699"/>
    </source>
</evidence>
<dbReference type="Gene3D" id="1.10.1130.10">
    <property type="entry name" value="Flavocytochrome C3, Chain A"/>
    <property type="match status" value="1"/>
</dbReference>
<dbReference type="PROSITE" id="PS50005">
    <property type="entry name" value="TPR"/>
    <property type="match status" value="1"/>
</dbReference>
<evidence type="ECO:0000313" key="6">
    <source>
        <dbReference type="EMBL" id="RLU05196.1"/>
    </source>
</evidence>
<dbReference type="RefSeq" id="WP_121734094.1">
    <property type="nucleotide sequence ID" value="NZ_PEGA01000031.1"/>
</dbReference>
<name>A0A3L8CAE8_9PSED</name>
<feature type="repeat" description="TPR" evidence="2">
    <location>
        <begin position="689"/>
        <end position="722"/>
    </location>
</feature>
<dbReference type="EMBL" id="PEGA01000031">
    <property type="protein sequence ID" value="RLU05196.1"/>
    <property type="molecule type" value="Genomic_DNA"/>
</dbReference>
<accession>A0A3L8CAE8</accession>
<dbReference type="InterPro" id="IPR010177">
    <property type="entry name" value="Paired_CXXCH_1"/>
</dbReference>
<keyword evidence="3" id="KW-1133">Transmembrane helix</keyword>
<dbReference type="InterPro" id="IPR011990">
    <property type="entry name" value="TPR-like_helical_dom_sf"/>
</dbReference>
<evidence type="ECO:0000259" key="5">
    <source>
        <dbReference type="Pfam" id="PF13435"/>
    </source>
</evidence>
<dbReference type="InterPro" id="IPR051829">
    <property type="entry name" value="Multiheme_Cytochr_ET"/>
</dbReference>
<dbReference type="EMBL" id="PEGB01000002">
    <property type="protein sequence ID" value="RLU11063.1"/>
    <property type="molecule type" value="Genomic_DNA"/>
</dbReference>
<sequence>MPKHKNKAVEANPDLSPNLMNRYVFPATIGVLLLAVAAIGWFLFASNTPAPPKLPAASTPPVQPVAQPAKPALVAAPATMVDEQQCQGCHSEQVKDWQGSHHQLAMQPATPETMLGDFNNVTFNANGEATVFSRKGDEFWVKTPGIHGKNADFKVAYTFGIAPLQQYLLEVSEGRLQALGVAWDTEKHRWFHLYPGQGVNFKNPLHWSKPSQNANFMCVECHTTGYQRNFDAAKNTFASQWNSLGVGCQACHGPASNHLAWTAQKTELMHAGFAVDLKDKDATVEIETCARCHSRRAPLGDGFTVGKRLMDDYLPSALTRELYALDGKIKDEVFEHGSFAQSKMFDKGVRCSNCHNPHSNQLKAPGNAVCLQCHNTAGQASVEGATEGVDGKGLQAKNYDSVEHTRHTMGQPGSQCIDCHMLGKFYMGNDWRHDHSFSIPNPERAARLGTPDACLTCHQGKAGDKVTEQFKLWNTANASAMQAPRYDESLWLIRNGQPGAAQALYEQLQRSNLPAIQRATLLAELPLYPSEQALKLATQDLRNPAPQVRESAVRAISAFLPPAERASLLTPLLADPVKAVRIVAARDLLSVARNGLGSAQADWNAAIAEYEDVQKSLAERAEANLNLAMLYQGSGRVAEVEPLLRTALQRDPDFYPALVTLVQWLEANGRGPQAQALLEQSVKDHPNAALLLHTQGLALIRAGNTEHAMPLLSKAAKLEPQSAQYGYVLAVALHDSGKVDEACEELERLLKVQPANRNARLSLIQYYLENGKEPKAQVLLQGWKKMNMGDPALK</sequence>
<dbReference type="InterPro" id="IPR016024">
    <property type="entry name" value="ARM-type_fold"/>
</dbReference>
<feature type="domain" description="Doubled CXXCH motif" evidence="4">
    <location>
        <begin position="347"/>
        <end position="377"/>
    </location>
</feature>
<dbReference type="SUPFAM" id="SSF48695">
    <property type="entry name" value="Multiheme cytochromes"/>
    <property type="match status" value="1"/>
</dbReference>
<evidence type="ECO:0000256" key="1">
    <source>
        <dbReference type="ARBA" id="ARBA00022729"/>
    </source>
</evidence>
<feature type="domain" description="Cytochrome c-552/4" evidence="5">
    <location>
        <begin position="213"/>
        <end position="253"/>
    </location>
</feature>
<evidence type="ECO:0008006" key="10">
    <source>
        <dbReference type="Google" id="ProtNLM"/>
    </source>
</evidence>
<evidence type="ECO:0000313" key="9">
    <source>
        <dbReference type="Proteomes" id="UP000282672"/>
    </source>
</evidence>
<dbReference type="PANTHER" id="PTHR35038">
    <property type="entry name" value="DISSIMILATORY SULFITE REDUCTASE SIRA"/>
    <property type="match status" value="1"/>
</dbReference>
<gene>
    <name evidence="6" type="ORF">CS076_24545</name>
    <name evidence="7" type="ORF">CS078_06415</name>
</gene>
<dbReference type="Pfam" id="PF09699">
    <property type="entry name" value="Paired_CXXCH_1"/>
    <property type="match status" value="1"/>
</dbReference>
<evidence type="ECO:0000256" key="2">
    <source>
        <dbReference type="PROSITE-ProRule" id="PRU00339"/>
    </source>
</evidence>
<dbReference type="SUPFAM" id="SSF48371">
    <property type="entry name" value="ARM repeat"/>
    <property type="match status" value="1"/>
</dbReference>